<name>A0A8R2B3T8_ACYPI</name>
<feature type="region of interest" description="Disordered" evidence="14">
    <location>
        <begin position="3083"/>
        <end position="3108"/>
    </location>
</feature>
<feature type="domain" description="Homeobox" evidence="15">
    <location>
        <begin position="2583"/>
        <end position="2643"/>
    </location>
</feature>
<keyword evidence="9" id="KW-0804">Transcription</keyword>
<dbReference type="InterPro" id="IPR003604">
    <property type="entry name" value="Matrin/U1-like-C_Znf_C2H2"/>
</dbReference>
<dbReference type="CTD" id="43795"/>
<dbReference type="InterPro" id="IPR009057">
    <property type="entry name" value="Homeodomain-like_sf"/>
</dbReference>
<dbReference type="SMART" id="SM00355">
    <property type="entry name" value="ZnF_C2H2"/>
    <property type="match status" value="24"/>
</dbReference>
<dbReference type="SUPFAM" id="SSF57667">
    <property type="entry name" value="beta-beta-alpha zinc fingers"/>
    <property type="match status" value="5"/>
</dbReference>
<feature type="region of interest" description="Disordered" evidence="14">
    <location>
        <begin position="1128"/>
        <end position="1166"/>
    </location>
</feature>
<dbReference type="Gene3D" id="1.10.10.60">
    <property type="entry name" value="Homeodomain-like"/>
    <property type="match status" value="4"/>
</dbReference>
<feature type="domain" description="Homeobox" evidence="15">
    <location>
        <begin position="2288"/>
        <end position="2348"/>
    </location>
</feature>
<feature type="compositionally biased region" description="Acidic residues" evidence="14">
    <location>
        <begin position="2784"/>
        <end position="2803"/>
    </location>
</feature>
<dbReference type="SMART" id="SM00389">
    <property type="entry name" value="HOX"/>
    <property type="match status" value="4"/>
</dbReference>
<feature type="domain" description="C2H2-type" evidence="16">
    <location>
        <begin position="600"/>
        <end position="629"/>
    </location>
</feature>
<evidence type="ECO:0000256" key="9">
    <source>
        <dbReference type="ARBA" id="ARBA00023163"/>
    </source>
</evidence>
<dbReference type="SMART" id="SM00451">
    <property type="entry name" value="ZnF_U1"/>
    <property type="match status" value="9"/>
</dbReference>
<dbReference type="Pfam" id="PF24056">
    <property type="entry name" value="zf-C2H2_ZFHX3"/>
    <property type="match status" value="1"/>
</dbReference>
<dbReference type="CDD" id="cd00086">
    <property type="entry name" value="homeodomain"/>
    <property type="match status" value="4"/>
</dbReference>
<dbReference type="PROSITE" id="PS00028">
    <property type="entry name" value="ZINC_FINGER_C2H2_1"/>
    <property type="match status" value="13"/>
</dbReference>
<comment type="subcellular location">
    <subcellularLocation>
        <location evidence="1 12 13">Nucleus</location>
    </subcellularLocation>
</comment>
<evidence type="ECO:0000256" key="14">
    <source>
        <dbReference type="SAM" id="MobiDB-lite"/>
    </source>
</evidence>
<feature type="region of interest" description="Disordered" evidence="14">
    <location>
        <begin position="449"/>
        <end position="482"/>
    </location>
</feature>
<dbReference type="InterPro" id="IPR036236">
    <property type="entry name" value="Znf_C2H2_sf"/>
</dbReference>
<feature type="compositionally biased region" description="Low complexity" evidence="14">
    <location>
        <begin position="3258"/>
        <end position="3269"/>
    </location>
</feature>
<dbReference type="Gene3D" id="3.30.160.60">
    <property type="entry name" value="Classic Zinc Finger"/>
    <property type="match status" value="5"/>
</dbReference>
<feature type="compositionally biased region" description="Basic and acidic residues" evidence="14">
    <location>
        <begin position="1028"/>
        <end position="1037"/>
    </location>
</feature>
<feature type="compositionally biased region" description="Basic and acidic residues" evidence="14">
    <location>
        <begin position="1147"/>
        <end position="1157"/>
    </location>
</feature>
<evidence type="ECO:0000256" key="8">
    <source>
        <dbReference type="ARBA" id="ARBA00023155"/>
    </source>
</evidence>
<dbReference type="PROSITE" id="PS50071">
    <property type="entry name" value="HOMEOBOX_2"/>
    <property type="match status" value="4"/>
</dbReference>
<keyword evidence="5" id="KW-0862">Zinc</keyword>
<feature type="domain" description="C2H2-type" evidence="16">
    <location>
        <begin position="2475"/>
        <end position="2497"/>
    </location>
</feature>
<feature type="region of interest" description="Disordered" evidence="14">
    <location>
        <begin position="1786"/>
        <end position="1824"/>
    </location>
</feature>
<reference evidence="17" key="2">
    <citation type="submission" date="2022-06" db="UniProtKB">
        <authorList>
            <consortium name="EnsemblMetazoa"/>
        </authorList>
    </citation>
    <scope>IDENTIFICATION</scope>
</reference>
<evidence type="ECO:0000313" key="17">
    <source>
        <dbReference type="EnsemblMetazoa" id="XP_008178436.1"/>
    </source>
</evidence>
<sequence length="3361" mass="371618">MPSPIPIQSSSPTGGGLVDCAAGWTTDTPSETISAAISNNAAAAAVVVADMSPEEEQSSSPVTGVIAGREDEERRLTSPPSGSKFDSVASKPDAESESWANSSDVEKFDGKIVYNPDGSAYIIEDNSELSEDDGVDLPSELLGSGSIVDGRGVNLSQAEVFPQIANAFYVSRANYGDLYEQQQQQQQTNSAPAAAALNRVFQDKKIVPEVPVMHSYRVYTVRDKAGAPDSRTPPLSNDCSTVPVKPILMCFICKLSFGYAKSFVAHATGEHGVTLQEDEYNILGHKNASAIVQCVGKEKEPLVSFLEPLALSANKAHTRTASPSQSSSSSSPSAAHKVPNAFINDGNRSSSSDGGGGSGGDQKGCPESLVVHRRNATPPTSSPSVNTVPETSVSLPQSGSPRSNVNSFSISKNNNCSNKAAASAASGRSSMYDCIMDLTRKSPISALAVSSGTSARSNSASPGASPSPGTTLSPQLISGGAPLSYPQPPPNFMTGTTIGVCPDHMNGRPSGVDCARCELILSSSRLGGVGGSLVGMHSRNSCKTLKCPKCNWHYKYQETLEIHMKEKHPESETSCVYCIAGQPHPRLARGETYTCGYKPYRCEVCNYSTTTKGNLSIHMQSDKHLNNMQELQNGGVAGTEMQRHQASSPSQHPKQSSAMSPGSTSSQHPAMNSPMINQKPKPTFRCEVCNYETNVARNLRIHMTSEKHTHNIMVLQQSVKHMQTLNALQTHHQQQMNFESLMHFHPGLTLPGDKPPPHSEAALADMAYNQALIIQMMTGGQMPPHFTGDVSPHVDTDIGLNPETMEPPPEPVDKNPNFMFQCSTCSTFVTDSLETLSHHLSTDRTKVREQEILTVVAGNYICNLCTYKTNLKANFQLHCKTDKHLQRLQHVNHVKEGGPQNEWKLKYMSSPGGVQVRCNACDYYTNSTHKLQLHCSGQRHEAASLLFRYLRDNDAGDASVYHCLLCEFSSKDKLPLLQHVRTVKHMQMEQLHQMQRRSDGKDIQTDINMVFQVTSAPQTSMSVDSDQEQDRENKGDNESQNMSMDAMKAESSEQFELDSNRNSPKITEGQEHLTPTDQKKNELYCPLCQDVFEDLINFEKHLMNIHSVNSEGLQRLLSLVNQSHWLNTTKSSQQSPPHTSNSPPSPDLDKSIEKSDENQEQDTDENKCPTCQKVCKNIDDLCQHQNDTGHVEVKQTPNGPGYLCWKKGCNLYFTTVQNLHIHFREVHAGQQNILVSEKHVYKYRCNQCSLAFKTLDKLQAHSQYHAIRDLTKCILCRRSFRTVATFQKHLQTAHPDLAQADLEALKQNSMLQFEQSADEKMEIDESVDDEEEKDDEPECDNSDDSIAFKQQQLIEDYMNGQTLAEDGYNDSERKYKCHRCKVAFTNQKYLTHHNKTLLHRKGEKQTYPMEKYLDPNRPFKCEVCKESFTQKNILLVHYNSVLHLHKLKRSMQEQQQQLNNNNTPIVSNNSSFAAMNAASKTSGSTSEDDDKKPYKCNICKVAYTQGSTLDIHMRSVLHQTRASKLHDLALAGQVDLTKPIIEQPEQGSRPPSQNRQDAESQASCKDDQQQLQLPQQQQQQQQQHNHHQKGNQLSCQRCNALFSNQDQLNTHQQLYCMFGTPMSMLPMNPTLAFAANNLSASVQGPKSPSQQLTLTEEQLLKVPLALQGKKHSHMYKLLESYGFDLVMQFNENHQKRKENEKLLQELTAHLEMEHQANAVKEEINEINEEDTGDLPEVAKSTCVHCNKEFSSVWVLKAHCEEVHKDLVPFDFLEKYAKQIKCEIEKKGNEPPTANTTTSLPSSTSVSTTTTPTARIGSPSEDVSVKMENEQDIEAQAENVDYMSNAATSSTGEPSNVNMSGVPPNIPLSVAQHLNEMQAAFNAMAASQLTQQLQQFNPMMVASMAGLGMGLPLGLNMQALAAMNLQPPLVPMMMPPPNFESIMGSQQNTMFQQQPSSMDPTGILAKQQQLLQQQQQVQQNSQQKRARTRITDDQLKILRAHFDINNSPSEDQIQEMASQSGLPPKVIKHWFRNTLFKERQRNKDSPYNFNNPPSTTLNLEEYEKTGEAKVMPLTQPIPIIENTDVVVIKEAPKTPTFAKKKPLQTSTPNNNTVVRAQSQTPTFPQQQTFAQNFSRPFTTQSLESPVKMESQVKPEPKDAETSQPETKFPWGNPESPSKRRDSVEEKQNLYIHHDRGSPLDLNAAENLTLSSILTSQHQEMNMSNAISTSNMLPPKISASSFTSPPQMSVTTQSGPRSISPGRSPNSSDGFPHSIMMNQSSGGSGGSTSSGKRANRTRFTDCQIKVLQEFFENNAYPKDDDLEYLSKLLNLSPRVIVVWFQNARQKARKVYENQPAVEPAPGIVEEGSNRFQRTPGLNYQCNKCLLVFQRYYELIRHQKTHCFKEEDAKRSAQAQAAAAHIAAALSSEDSNSSTVENHQGQSANSNPMTPTPTPTPSLTYPTSPIQTSSSHDKENVYNCEHCTSVFTKLDQWKEHQQVHLMNPNLFPTYHPESAFGILQQQAQLHQQQQQQQQQLQQQQSQSQQMSGTSELNANPTSLILSMMQQNNKRSFDEFDDHSDKETEFTKDKRLRTTILPEQLDYLYQKYQIESNPSRKMLESIAQEVGLKKRVVQVWFQNTRARERKGQFRAHSQAINKRCPFCSAIFKIKSALESHLQTKHPEQCSRGYINVDNIPDEDVSMDSFASSQMSEIGQKNQTYASNPYYQNAEDVENLGKMYQESLKRYMEEMQQSSMQNGVLSEGGEKTKPEGDSPLDLSKPVDLRMDQEQDDDEDSMSECTDIMDDESPASPASSTQSGQQRVNAPGGSSSSQNKRYRTQMSNVQVKVMKALFDDYKTPTMGECEMLGREIGLAKRVVQVWFQNARAKEKKYKLQTKQNQDLTGPPDECKYCRFKYTHKYSVQDHIFTSRHIALVKQHVESRMSVSDMSGNCSDGDFTVPPNPGDPHNNNLPNQQVNQMQMLQLAGLIGQSPVAQAVAMATIAKLDGKDQSQMTAEELALLPHLYNLGVTFQQGFMHPGTAMMTSPAAGVPSTTAATTNGMRTTAVAAAAAAAAVAAAAAANNNNNTSTGTMTAAAGPQEHQQQQQQTGPSGTPVRMLQLDQSVIQAIADRCRTVRPDQTAVVEVAATVPAVELPAEGYAIDGGRTVGHACAKCQLAFPDNGGLAAHQQRDCRTTGSVALAHPAYGCRSCGVGANGETNTYGTVHALRAHIETAHRGGHYGNAASSVGRHQHLQHHHHHHHQQQQQHQQQQLHMQQLVPSPNLSDEMEDVVNQITALAAAKAVGRSPSPRDPNSDSNANLFCAPAADKKSSGTAASAVATAAAKMHKFAAPPAACNVAPAVPSSGQ</sequence>
<dbReference type="GeneID" id="100161293"/>
<feature type="region of interest" description="Disordered" evidence="14">
    <location>
        <begin position="2418"/>
        <end position="2471"/>
    </location>
</feature>
<keyword evidence="6" id="KW-0805">Transcription regulation</keyword>
<keyword evidence="2" id="KW-0479">Metal-binding</keyword>
<evidence type="ECO:0000256" key="11">
    <source>
        <dbReference type="PROSITE-ProRule" id="PRU00042"/>
    </source>
</evidence>
<feature type="DNA-binding region" description="Homeobox" evidence="12">
    <location>
        <begin position="2290"/>
        <end position="2349"/>
    </location>
</feature>
<feature type="region of interest" description="Disordered" evidence="14">
    <location>
        <begin position="1543"/>
        <end position="1588"/>
    </location>
</feature>
<evidence type="ECO:0000256" key="6">
    <source>
        <dbReference type="ARBA" id="ARBA00023015"/>
    </source>
</evidence>
<feature type="compositionally biased region" description="Low complexity" evidence="14">
    <location>
        <begin position="406"/>
        <end position="418"/>
    </location>
</feature>
<feature type="compositionally biased region" description="Low complexity" evidence="14">
    <location>
        <begin position="1569"/>
        <end position="1583"/>
    </location>
</feature>
<feature type="compositionally biased region" description="Polar residues" evidence="14">
    <location>
        <begin position="395"/>
        <end position="405"/>
    </location>
</feature>
<feature type="region of interest" description="Disordered" evidence="14">
    <location>
        <begin position="2135"/>
        <end position="2183"/>
    </location>
</feature>
<evidence type="ECO:0000256" key="13">
    <source>
        <dbReference type="RuleBase" id="RU000682"/>
    </source>
</evidence>
<keyword evidence="18" id="KW-1185">Reference proteome</keyword>
<dbReference type="EnsemblMetazoa" id="XM_003241367.4">
    <property type="protein sequence ID" value="XP_003241415.1"/>
    <property type="gene ID" value="LOC100161293"/>
</dbReference>
<feature type="region of interest" description="Disordered" evidence="14">
    <location>
        <begin position="638"/>
        <end position="679"/>
    </location>
</feature>
<feature type="compositionally biased region" description="Gly residues" evidence="14">
    <location>
        <begin position="353"/>
        <end position="362"/>
    </location>
</feature>
<dbReference type="OrthoDB" id="6417226at2759"/>
<reference evidence="18" key="1">
    <citation type="submission" date="2010-06" db="EMBL/GenBank/DDBJ databases">
        <authorList>
            <person name="Jiang H."/>
            <person name="Abraham K."/>
            <person name="Ali S."/>
            <person name="Alsbrooks S.L."/>
            <person name="Anim B.N."/>
            <person name="Anosike U.S."/>
            <person name="Attaway T."/>
            <person name="Bandaranaike D.P."/>
            <person name="Battles P.K."/>
            <person name="Bell S.N."/>
            <person name="Bell A.V."/>
            <person name="Beltran B."/>
            <person name="Bickham C."/>
            <person name="Bustamante Y."/>
            <person name="Caleb T."/>
            <person name="Canada A."/>
            <person name="Cardenas V."/>
            <person name="Carter K."/>
            <person name="Chacko J."/>
            <person name="Chandrabose M.N."/>
            <person name="Chavez D."/>
            <person name="Chavez A."/>
            <person name="Chen L."/>
            <person name="Chu H.-S."/>
            <person name="Claassen K.J."/>
            <person name="Cockrell R."/>
            <person name="Collins M."/>
            <person name="Cooper J.A."/>
            <person name="Cree A."/>
            <person name="Curry S.M."/>
            <person name="Da Y."/>
            <person name="Dao M.D."/>
            <person name="Das B."/>
            <person name="Davila M.-L."/>
            <person name="Davy-Carroll L."/>
            <person name="Denson S."/>
            <person name="Dinh H."/>
            <person name="Ebong V.E."/>
            <person name="Edwards J.R."/>
            <person name="Egan A."/>
            <person name="El-Daye J."/>
            <person name="Escobedo L."/>
            <person name="Fernandez S."/>
            <person name="Fernando P.R."/>
            <person name="Flagg N."/>
            <person name="Forbes L.D."/>
            <person name="Fowler R.G."/>
            <person name="Fu Q."/>
            <person name="Gabisi R.A."/>
            <person name="Ganer J."/>
            <person name="Garbino Pronczuk A."/>
            <person name="Garcia R.M."/>
            <person name="Garner T."/>
            <person name="Garrett T.E."/>
            <person name="Gonzalez D.A."/>
            <person name="Hamid H."/>
            <person name="Hawkins E.S."/>
            <person name="Hirani K."/>
            <person name="Hogues M.E."/>
            <person name="Hollins B."/>
            <person name="Hsiao C.-H."/>
            <person name="Jabil R."/>
            <person name="James M.L."/>
            <person name="Jhangiani S.N."/>
            <person name="Johnson B."/>
            <person name="Johnson Q."/>
            <person name="Joshi V."/>
            <person name="Kalu J.B."/>
            <person name="Kam C."/>
            <person name="Kashfia A."/>
            <person name="Keebler J."/>
            <person name="Kisamo H."/>
            <person name="Kovar C.L."/>
            <person name="Lago L.A."/>
            <person name="Lai C.-Y."/>
            <person name="Laidlaw J."/>
            <person name="Lara F."/>
            <person name="Le T.-K."/>
            <person name="Lee S.L."/>
            <person name="Legall F.H."/>
            <person name="Lemon S.J."/>
            <person name="Lewis L.R."/>
            <person name="Li B."/>
            <person name="Liu Y."/>
            <person name="Liu Y.-S."/>
            <person name="Lopez J."/>
            <person name="Lozado R.J."/>
            <person name="Lu J."/>
            <person name="Madu R.C."/>
            <person name="Maheshwari M."/>
            <person name="Maheshwari R."/>
            <person name="Malloy K."/>
            <person name="Martinez E."/>
            <person name="Mathew T."/>
            <person name="Mercado I.C."/>
            <person name="Mercado C."/>
            <person name="Meyer B."/>
            <person name="Montgomery K."/>
            <person name="Morgan M.B."/>
            <person name="Munidasa M."/>
            <person name="Nazareth L.V."/>
            <person name="Nelson J."/>
            <person name="Ng B.M."/>
            <person name="Nguyen N.B."/>
            <person name="Nguyen P.Q."/>
            <person name="Nguyen T."/>
            <person name="Obregon M."/>
            <person name="Okwuonu G.O."/>
            <person name="Onwere C.G."/>
            <person name="Orozco G."/>
            <person name="Parra A."/>
            <person name="Patel S."/>
            <person name="Patil S."/>
            <person name="Perez A."/>
            <person name="Perez Y."/>
            <person name="Pham C."/>
            <person name="Primus E.L."/>
            <person name="Pu L.-L."/>
            <person name="Puazo M."/>
            <person name="Qin X."/>
            <person name="Quiroz J.B."/>
            <person name="Reese J."/>
            <person name="Richards S."/>
            <person name="Rives C.M."/>
            <person name="Robberts R."/>
            <person name="Ruiz S.J."/>
            <person name="Ruiz M.J."/>
            <person name="Santibanez J."/>
            <person name="Schneider B.W."/>
            <person name="Sisson I."/>
            <person name="Smith M."/>
            <person name="Sodergren E."/>
            <person name="Song X.-Z."/>
            <person name="Song B.B."/>
            <person name="Summersgill H."/>
            <person name="Thelus R."/>
            <person name="Thornton R.D."/>
            <person name="Trejos Z.Y."/>
            <person name="Usmani K."/>
            <person name="Vattathil S."/>
            <person name="Villasana D."/>
            <person name="Walker D.L."/>
            <person name="Wang S."/>
            <person name="Wang K."/>
            <person name="White C.S."/>
            <person name="Williams A.C."/>
            <person name="Williamson J."/>
            <person name="Wilson K."/>
            <person name="Woghiren I.O."/>
            <person name="Woodworth J.R."/>
            <person name="Worley K.C."/>
            <person name="Wright R.A."/>
            <person name="Wu W."/>
            <person name="Young L."/>
            <person name="Zhang L."/>
            <person name="Zhang J."/>
            <person name="Zhu Y."/>
            <person name="Muzny D.M."/>
            <person name="Weinstock G."/>
            <person name="Gibbs R.A."/>
        </authorList>
    </citation>
    <scope>NUCLEOTIDE SEQUENCE [LARGE SCALE GENOMIC DNA]</scope>
    <source>
        <strain evidence="18">LSR1</strain>
    </source>
</reference>
<feature type="compositionally biased region" description="Basic and acidic residues" evidence="14">
    <location>
        <begin position="2149"/>
        <end position="2159"/>
    </location>
</feature>
<feature type="domain" description="C2H2-type" evidence="16">
    <location>
        <begin position="2377"/>
        <end position="2404"/>
    </location>
</feature>
<feature type="compositionally biased region" description="Low complexity" evidence="14">
    <location>
        <begin position="1790"/>
        <end position="1812"/>
    </location>
</feature>
<feature type="compositionally biased region" description="Polar residues" evidence="14">
    <location>
        <begin position="1014"/>
        <end position="1024"/>
    </location>
</feature>
<feature type="compositionally biased region" description="Low complexity" evidence="14">
    <location>
        <begin position="449"/>
        <end position="474"/>
    </location>
</feature>
<feature type="compositionally biased region" description="Polar residues" evidence="14">
    <location>
        <begin position="2425"/>
        <end position="2446"/>
    </location>
</feature>
<evidence type="ECO:0000256" key="7">
    <source>
        <dbReference type="ARBA" id="ARBA00023125"/>
    </source>
</evidence>
<dbReference type="GO" id="GO:0000978">
    <property type="term" value="F:RNA polymerase II cis-regulatory region sequence-specific DNA binding"/>
    <property type="evidence" value="ECO:0007669"/>
    <property type="project" value="TreeGrafter"/>
</dbReference>
<feature type="compositionally biased region" description="Polar residues" evidence="14">
    <location>
        <begin position="1545"/>
        <end position="1563"/>
    </location>
</feature>
<feature type="DNA-binding region" description="Homeobox" evidence="12">
    <location>
        <begin position="2585"/>
        <end position="2644"/>
    </location>
</feature>
<dbReference type="PANTHER" id="PTHR45891:SF3">
    <property type="entry name" value="ZINC FINGER PROTEIN 2"/>
    <property type="match status" value="1"/>
</dbReference>
<feature type="domain" description="C2H2-type" evidence="16">
    <location>
        <begin position="1375"/>
        <end position="1404"/>
    </location>
</feature>
<feature type="domain" description="C2H2-type" evidence="16">
    <location>
        <begin position="1243"/>
        <end position="1266"/>
    </location>
</feature>
<dbReference type="InterPro" id="IPR017970">
    <property type="entry name" value="Homeobox_CS"/>
</dbReference>
<dbReference type="InterPro" id="IPR013087">
    <property type="entry name" value="Znf_C2H2_type"/>
</dbReference>
<feature type="domain" description="C2H2-type" evidence="16">
    <location>
        <begin position="1740"/>
        <end position="1768"/>
    </location>
</feature>
<feature type="region of interest" description="Disordered" evidence="14">
    <location>
        <begin position="49"/>
        <end position="102"/>
    </location>
</feature>
<feature type="compositionally biased region" description="Low complexity" evidence="14">
    <location>
        <begin position="377"/>
        <end position="394"/>
    </location>
</feature>
<dbReference type="Pfam" id="PF00046">
    <property type="entry name" value="Homeodomain"/>
    <property type="match status" value="4"/>
</dbReference>
<feature type="compositionally biased region" description="Acidic residues" evidence="14">
    <location>
        <begin position="1321"/>
        <end position="1342"/>
    </location>
</feature>
<dbReference type="SUPFAM" id="SSF46689">
    <property type="entry name" value="Homeodomain-like"/>
    <property type="match status" value="4"/>
</dbReference>
<dbReference type="GO" id="GO:0008270">
    <property type="term" value="F:zinc ion binding"/>
    <property type="evidence" value="ECO:0007669"/>
    <property type="project" value="UniProtKB-KW"/>
</dbReference>
<dbReference type="FunFam" id="3.30.160.60:FF:000081">
    <property type="entry name" value="Zinc finger homeobox protein 4"/>
    <property type="match status" value="1"/>
</dbReference>
<evidence type="ECO:0000259" key="16">
    <source>
        <dbReference type="PROSITE" id="PS50157"/>
    </source>
</evidence>
<dbReference type="RefSeq" id="XP_003241415.1">
    <property type="nucleotide sequence ID" value="XM_003241367.3"/>
</dbReference>
<feature type="region of interest" description="Disordered" evidence="14">
    <location>
        <begin position="1014"/>
        <end position="1077"/>
    </location>
</feature>
<dbReference type="InterPro" id="IPR001356">
    <property type="entry name" value="HD"/>
</dbReference>
<keyword evidence="8 12" id="KW-0371">Homeobox</keyword>
<dbReference type="EnsemblMetazoa" id="XM_008180213.3">
    <property type="protein sequence ID" value="XP_008178435.1"/>
    <property type="gene ID" value="LOC100161293"/>
</dbReference>
<dbReference type="InterPro" id="IPR051968">
    <property type="entry name" value="ZnFinger_Homeobox_TR"/>
</dbReference>
<keyword evidence="10 12" id="KW-0539">Nucleus</keyword>
<dbReference type="EnsemblMetazoa" id="XM_008180214.3">
    <property type="protein sequence ID" value="XP_008178436.1"/>
    <property type="gene ID" value="LOC100161293"/>
</dbReference>
<evidence type="ECO:0000256" key="10">
    <source>
        <dbReference type="ARBA" id="ARBA00023242"/>
    </source>
</evidence>
<feature type="DNA-binding region" description="Homeobox" evidence="12">
    <location>
        <begin position="2829"/>
        <end position="2888"/>
    </location>
</feature>
<proteinExistence type="predicted"/>
<feature type="region of interest" description="Disordered" evidence="14">
    <location>
        <begin position="2226"/>
        <end position="2293"/>
    </location>
</feature>
<evidence type="ECO:0000256" key="1">
    <source>
        <dbReference type="ARBA" id="ARBA00004123"/>
    </source>
</evidence>
<dbReference type="PROSITE" id="PS50157">
    <property type="entry name" value="ZINC_FINGER_C2H2_2"/>
    <property type="match status" value="9"/>
</dbReference>
<feature type="compositionally biased region" description="Low complexity" evidence="14">
    <location>
        <begin position="2527"/>
        <end position="2542"/>
    </location>
</feature>
<feature type="compositionally biased region" description="Low complexity" evidence="14">
    <location>
        <begin position="321"/>
        <end position="335"/>
    </location>
</feature>
<feature type="compositionally biased region" description="Low complexity" evidence="14">
    <location>
        <begin position="2252"/>
        <end position="2266"/>
    </location>
</feature>
<protein>
    <recommendedName>
        <fullName evidence="19">Zinc finger homeobox protein 4</fullName>
    </recommendedName>
</protein>
<evidence type="ECO:0000313" key="18">
    <source>
        <dbReference type="Proteomes" id="UP000007819"/>
    </source>
</evidence>
<dbReference type="GO" id="GO:0000981">
    <property type="term" value="F:DNA-binding transcription factor activity, RNA polymerase II-specific"/>
    <property type="evidence" value="ECO:0007669"/>
    <property type="project" value="InterPro"/>
</dbReference>
<feature type="domain" description="Homeobox" evidence="15">
    <location>
        <begin position="1980"/>
        <end position="2040"/>
    </location>
</feature>
<keyword evidence="3" id="KW-0677">Repeat</keyword>
<evidence type="ECO:0008006" key="19">
    <source>
        <dbReference type="Google" id="ProtNLM"/>
    </source>
</evidence>
<feature type="compositionally biased region" description="Low complexity" evidence="14">
    <location>
        <begin position="1131"/>
        <end position="1142"/>
    </location>
</feature>
<dbReference type="Proteomes" id="UP000007819">
    <property type="component" value="Chromosome A1"/>
</dbReference>
<dbReference type="RefSeq" id="XP_008178436.1">
    <property type="nucleotide sequence ID" value="XM_008180214.2"/>
</dbReference>
<feature type="region of interest" description="Disordered" evidence="14">
    <location>
        <begin position="1316"/>
        <end position="1342"/>
    </location>
</feature>
<evidence type="ECO:0000256" key="4">
    <source>
        <dbReference type="ARBA" id="ARBA00022771"/>
    </source>
</evidence>
<feature type="compositionally biased region" description="Basic residues" evidence="14">
    <location>
        <begin position="3244"/>
        <end position="3257"/>
    </location>
</feature>
<keyword evidence="4 11" id="KW-0863">Zinc-finger</keyword>
<accession>A0A8R2B3T8</accession>
<organism evidence="17 18">
    <name type="scientific">Acyrthosiphon pisum</name>
    <name type="common">Pea aphid</name>
    <dbReference type="NCBI Taxonomy" id="7029"/>
    <lineage>
        <taxon>Eukaryota</taxon>
        <taxon>Metazoa</taxon>
        <taxon>Ecdysozoa</taxon>
        <taxon>Arthropoda</taxon>
        <taxon>Hexapoda</taxon>
        <taxon>Insecta</taxon>
        <taxon>Pterygota</taxon>
        <taxon>Neoptera</taxon>
        <taxon>Paraneoptera</taxon>
        <taxon>Hemiptera</taxon>
        <taxon>Sternorrhyncha</taxon>
        <taxon>Aphidomorpha</taxon>
        <taxon>Aphidoidea</taxon>
        <taxon>Aphididae</taxon>
        <taxon>Macrosiphini</taxon>
        <taxon>Acyrthosiphon</taxon>
    </lineage>
</organism>
<dbReference type="GO" id="GO:0005634">
    <property type="term" value="C:nucleus"/>
    <property type="evidence" value="ECO:0007669"/>
    <property type="project" value="UniProtKB-SubCell"/>
</dbReference>
<dbReference type="PANTHER" id="PTHR45891">
    <property type="entry name" value="ZINC FINGER HOMEOBOX PROTEIN"/>
    <property type="match status" value="1"/>
</dbReference>
<evidence type="ECO:0000256" key="5">
    <source>
        <dbReference type="ARBA" id="ARBA00022833"/>
    </source>
</evidence>
<keyword evidence="7 12" id="KW-0238">DNA-binding</keyword>
<feature type="region of interest" description="Disordered" evidence="14">
    <location>
        <begin position="316"/>
        <end position="418"/>
    </location>
</feature>
<feature type="domain" description="C2H2-type" evidence="16">
    <location>
        <begin position="1494"/>
        <end position="1523"/>
    </location>
</feature>
<feature type="region of interest" description="Disordered" evidence="14">
    <location>
        <begin position="2527"/>
        <end position="2549"/>
    </location>
</feature>
<feature type="DNA-binding region" description="Homeobox" evidence="12">
    <location>
        <begin position="1982"/>
        <end position="2041"/>
    </location>
</feature>
<evidence type="ECO:0000256" key="2">
    <source>
        <dbReference type="ARBA" id="ARBA00022723"/>
    </source>
</evidence>
<evidence type="ECO:0000259" key="15">
    <source>
        <dbReference type="PROSITE" id="PS50071"/>
    </source>
</evidence>
<feature type="compositionally biased region" description="Polar residues" evidence="14">
    <location>
        <begin position="644"/>
        <end position="676"/>
    </location>
</feature>
<feature type="domain" description="C2H2-type" evidence="16">
    <location>
        <begin position="1419"/>
        <end position="1450"/>
    </location>
</feature>
<feature type="compositionally biased region" description="Polar residues" evidence="14">
    <location>
        <begin position="2746"/>
        <end position="2755"/>
    </location>
</feature>
<evidence type="ECO:0000256" key="12">
    <source>
        <dbReference type="PROSITE-ProRule" id="PRU00108"/>
    </source>
</evidence>
<feature type="region of interest" description="Disordered" evidence="14">
    <location>
        <begin position="3236"/>
        <end position="3269"/>
    </location>
</feature>
<feature type="region of interest" description="Disordered" evidence="14">
    <location>
        <begin position="2746"/>
        <end position="2833"/>
    </location>
</feature>
<feature type="domain" description="Homeobox" evidence="15">
    <location>
        <begin position="2827"/>
        <end position="2887"/>
    </location>
</feature>
<dbReference type="FunFam" id="1.10.10.60:FF:000064">
    <property type="entry name" value="Zinc finger homeobox protein 4"/>
    <property type="match status" value="1"/>
</dbReference>
<feature type="compositionally biased region" description="Polar residues" evidence="14">
    <location>
        <begin position="2806"/>
        <end position="2833"/>
    </location>
</feature>
<dbReference type="PROSITE" id="PS00027">
    <property type="entry name" value="HOMEOBOX_1"/>
    <property type="match status" value="2"/>
</dbReference>
<feature type="domain" description="C2H2-type" evidence="16">
    <location>
        <begin position="1202"/>
        <end position="1232"/>
    </location>
</feature>
<dbReference type="FunFam" id="1.10.10.60:FF:000080">
    <property type="entry name" value="Zinc finger homeobox protein 2"/>
    <property type="match status" value="1"/>
</dbReference>
<feature type="compositionally biased region" description="Polar residues" evidence="14">
    <location>
        <begin position="2226"/>
        <end position="2251"/>
    </location>
</feature>
<evidence type="ECO:0000256" key="3">
    <source>
        <dbReference type="ARBA" id="ARBA00022737"/>
    </source>
</evidence>
<dbReference type="RefSeq" id="XP_008178435.1">
    <property type="nucleotide sequence ID" value="XM_008180213.2"/>
</dbReference>
<feature type="region of interest" description="Disordered" evidence="14">
    <location>
        <begin position="3297"/>
        <end position="3316"/>
    </location>
</feature>
<feature type="compositionally biased region" description="Low complexity" evidence="14">
    <location>
        <begin position="3083"/>
        <end position="3102"/>
    </location>
</feature>